<gene>
    <name evidence="3" type="ORF">J7I43_07960</name>
</gene>
<feature type="region of interest" description="Disordered" evidence="1">
    <location>
        <begin position="1"/>
        <end position="28"/>
    </location>
</feature>
<organism evidence="3 4">
    <name type="scientific">Chitinophaga chungangae</name>
    <dbReference type="NCBI Taxonomy" id="2821488"/>
    <lineage>
        <taxon>Bacteria</taxon>
        <taxon>Pseudomonadati</taxon>
        <taxon>Bacteroidota</taxon>
        <taxon>Chitinophagia</taxon>
        <taxon>Chitinophagales</taxon>
        <taxon>Chitinophagaceae</taxon>
        <taxon>Chitinophaga</taxon>
    </lineage>
</organism>
<protein>
    <submittedName>
        <fullName evidence="3">DUF4157 domain-containing protein</fullName>
    </submittedName>
</protein>
<reference evidence="4" key="1">
    <citation type="submission" date="2021-03" db="EMBL/GenBank/DDBJ databases">
        <title>Assistant Professor.</title>
        <authorList>
            <person name="Huq M.A."/>
        </authorList>
    </citation>
    <scope>NUCLEOTIDE SEQUENCE [LARGE SCALE GENOMIC DNA]</scope>
    <source>
        <strain evidence="4">MAH-28</strain>
    </source>
</reference>
<dbReference type="Pfam" id="PF13699">
    <property type="entry name" value="eCIS_core"/>
    <property type="match status" value="1"/>
</dbReference>
<dbReference type="InterPro" id="IPR025295">
    <property type="entry name" value="eCIS_core_dom"/>
</dbReference>
<evidence type="ECO:0000256" key="1">
    <source>
        <dbReference type="SAM" id="MobiDB-lite"/>
    </source>
</evidence>
<evidence type="ECO:0000313" key="4">
    <source>
        <dbReference type="Proteomes" id="UP000679126"/>
    </source>
</evidence>
<comment type="caution">
    <text evidence="3">The sequence shown here is derived from an EMBL/GenBank/DDBJ whole genome shotgun (WGS) entry which is preliminary data.</text>
</comment>
<proteinExistence type="predicted"/>
<sequence>MSPLTPKTPNQRDKPHLQAPFFGSQPPVQAKLTVNEPGDALEQEADAMADQVMRKAAAPDITGDAGASVQRKCAHCEEEEKQVQRKATGDGGQISPRLAAKLSASQGHGAPMPAGTRQFMENAFGADFSNVNIHAGSDAADMSRQIQAKAFTHGSDIYFNEGHYNPSTDTGKHLLAHELTHVVQQGKSNIRCKTSNEMVPGYGKQYGIGFPGAARAIQRAKIDHGTLTWADFTGKVPKSPHYDAMTYSAIADFDMSAYPFKTLTEEETGGTTVQAGKKTVDCEKGMSKDKKAAEHPERYKAYKVNIEPADVTKLDVKSFMWQEKSWAKKWLFDPVARATHADSFVPGCEKNFNKAAKSAGASCDKMVKACEKAFKKGGISSYDLASGESATSASECKSVLKPACVADSMSTVTYSYKNHNDVSADASQLSDCATTFRQQLMDTVLEDSSTSLLNHEQRHFDITDEIAKKITTDLQSMATAFPVKEVEACGQGKAMKAAEKELKLQRGKLTKKMSDIKKTLGTFQTNYDKETKHSVNVAAQAWWDANIDAGLPKKSGKKDKFKI</sequence>
<evidence type="ECO:0000313" key="3">
    <source>
        <dbReference type="EMBL" id="MBO9152141.1"/>
    </source>
</evidence>
<dbReference type="RefSeq" id="WP_209145010.1">
    <property type="nucleotide sequence ID" value="NZ_JAGHKP010000001.1"/>
</dbReference>
<name>A0ABS3YBV8_9BACT</name>
<dbReference type="Proteomes" id="UP000679126">
    <property type="component" value="Unassembled WGS sequence"/>
</dbReference>
<keyword evidence="4" id="KW-1185">Reference proteome</keyword>
<evidence type="ECO:0000259" key="2">
    <source>
        <dbReference type="Pfam" id="PF13699"/>
    </source>
</evidence>
<feature type="domain" description="eCIS core" evidence="2">
    <location>
        <begin position="111"/>
        <end position="187"/>
    </location>
</feature>
<accession>A0ABS3YBV8</accession>
<dbReference type="EMBL" id="JAGHKP010000001">
    <property type="protein sequence ID" value="MBO9152141.1"/>
    <property type="molecule type" value="Genomic_DNA"/>
</dbReference>